<dbReference type="CDD" id="cd16814">
    <property type="entry name" value="RING-HC_RNF20"/>
    <property type="match status" value="1"/>
</dbReference>
<feature type="compositionally biased region" description="Basic and acidic residues" evidence="16">
    <location>
        <begin position="488"/>
        <end position="501"/>
    </location>
</feature>
<evidence type="ECO:0000256" key="11">
    <source>
        <dbReference type="ARBA" id="ARBA00023054"/>
    </source>
</evidence>
<evidence type="ECO:0000256" key="1">
    <source>
        <dbReference type="ARBA" id="ARBA00000900"/>
    </source>
</evidence>
<feature type="coiled-coil region" evidence="15">
    <location>
        <begin position="804"/>
        <end position="831"/>
    </location>
</feature>
<protein>
    <recommendedName>
        <fullName evidence="14">E3 ubiquitin protein ligase</fullName>
        <ecNumber evidence="14">2.3.2.27</ecNumber>
    </recommendedName>
</protein>
<feature type="compositionally biased region" description="Basic and acidic residues" evidence="16">
    <location>
        <begin position="515"/>
        <end position="593"/>
    </location>
</feature>
<feature type="coiled-coil region" evidence="15">
    <location>
        <begin position="307"/>
        <end position="358"/>
    </location>
</feature>
<dbReference type="InterPro" id="IPR058642">
    <property type="entry name" value="BRE1A/B-like_dom"/>
</dbReference>
<dbReference type="Pfam" id="PF26052">
    <property type="entry name" value="BRE1B"/>
    <property type="match status" value="1"/>
</dbReference>
<evidence type="ECO:0000256" key="4">
    <source>
        <dbReference type="ARBA" id="ARBA00005555"/>
    </source>
</evidence>
<evidence type="ECO:0000256" key="2">
    <source>
        <dbReference type="ARBA" id="ARBA00004123"/>
    </source>
</evidence>
<dbReference type="InterPro" id="IPR013083">
    <property type="entry name" value="Znf_RING/FYVE/PHD"/>
</dbReference>
<evidence type="ECO:0000256" key="15">
    <source>
        <dbReference type="SAM" id="Coils"/>
    </source>
</evidence>
<evidence type="ECO:0000256" key="10">
    <source>
        <dbReference type="ARBA" id="ARBA00022853"/>
    </source>
</evidence>
<evidence type="ECO:0000256" key="7">
    <source>
        <dbReference type="ARBA" id="ARBA00022771"/>
    </source>
</evidence>
<reference evidence="18" key="3">
    <citation type="submission" date="2025-09" db="UniProtKB">
        <authorList>
            <consortium name="Ensembl"/>
        </authorList>
    </citation>
    <scope>IDENTIFICATION</scope>
</reference>
<keyword evidence="8 14" id="KW-0833">Ubl conjugation pathway</keyword>
<name>A0A803T9P0_ANOCA</name>
<dbReference type="EC" id="2.3.2.27" evidence="14"/>
<dbReference type="GO" id="GO:0008270">
    <property type="term" value="F:zinc ion binding"/>
    <property type="evidence" value="ECO:0007669"/>
    <property type="project" value="UniProtKB-KW"/>
</dbReference>
<dbReference type="Pfam" id="PF26095">
    <property type="entry name" value="CC_Bre1"/>
    <property type="match status" value="1"/>
</dbReference>
<dbReference type="SMART" id="SM00184">
    <property type="entry name" value="RING"/>
    <property type="match status" value="1"/>
</dbReference>
<evidence type="ECO:0000256" key="12">
    <source>
        <dbReference type="ARBA" id="ARBA00023242"/>
    </source>
</evidence>
<organism evidence="18 19">
    <name type="scientific">Anolis carolinensis</name>
    <name type="common">Green anole</name>
    <name type="synonym">American chameleon</name>
    <dbReference type="NCBI Taxonomy" id="28377"/>
    <lineage>
        <taxon>Eukaryota</taxon>
        <taxon>Metazoa</taxon>
        <taxon>Chordata</taxon>
        <taxon>Craniata</taxon>
        <taxon>Vertebrata</taxon>
        <taxon>Euteleostomi</taxon>
        <taxon>Lepidosauria</taxon>
        <taxon>Squamata</taxon>
        <taxon>Bifurcata</taxon>
        <taxon>Unidentata</taxon>
        <taxon>Episquamata</taxon>
        <taxon>Toxicofera</taxon>
        <taxon>Iguania</taxon>
        <taxon>Dactyloidae</taxon>
        <taxon>Anolis</taxon>
    </lineage>
</organism>
<evidence type="ECO:0000256" key="16">
    <source>
        <dbReference type="SAM" id="MobiDB-lite"/>
    </source>
</evidence>
<comment type="pathway">
    <text evidence="3 14">Protein modification; protein ubiquitination.</text>
</comment>
<keyword evidence="5 14" id="KW-0808">Transferase</keyword>
<keyword evidence="10 14" id="KW-0156">Chromatin regulator</keyword>
<keyword evidence="12 14" id="KW-0539">Nucleus</keyword>
<evidence type="ECO:0000256" key="8">
    <source>
        <dbReference type="ARBA" id="ARBA00022786"/>
    </source>
</evidence>
<gene>
    <name evidence="18" type="primary">rnf20</name>
</gene>
<keyword evidence="11 14" id="KW-0175">Coiled coil</keyword>
<feature type="coiled-coil region" evidence="15">
    <location>
        <begin position="51"/>
        <end position="85"/>
    </location>
</feature>
<evidence type="ECO:0000256" key="3">
    <source>
        <dbReference type="ARBA" id="ARBA00004906"/>
    </source>
</evidence>
<dbReference type="Ensembl" id="ENSACAT00000058202.1">
    <property type="protein sequence ID" value="ENSACAP00000031930.1"/>
    <property type="gene ID" value="ENSACAG00000010843.4"/>
</dbReference>
<dbReference type="InterPro" id="IPR013956">
    <property type="entry name" value="E3_ubiquit_lig_Bre1"/>
</dbReference>
<dbReference type="InterPro" id="IPR001841">
    <property type="entry name" value="Znf_RING"/>
</dbReference>
<dbReference type="InterPro" id="IPR058643">
    <property type="entry name" value="BRE1-like_CC"/>
</dbReference>
<keyword evidence="6 14" id="KW-0479">Metal-binding</keyword>
<evidence type="ECO:0000313" key="19">
    <source>
        <dbReference type="Proteomes" id="UP000001646"/>
    </source>
</evidence>
<dbReference type="PROSITE" id="PS50089">
    <property type="entry name" value="ZF_RING_2"/>
    <property type="match status" value="1"/>
</dbReference>
<evidence type="ECO:0000259" key="17">
    <source>
        <dbReference type="PROSITE" id="PS50089"/>
    </source>
</evidence>
<dbReference type="Bgee" id="ENSACAG00000010843">
    <property type="expression patterns" value="Expressed in forelimb bud and 13 other cell types or tissues"/>
</dbReference>
<keyword evidence="9 14" id="KW-0862">Zinc</keyword>
<comment type="subcellular location">
    <subcellularLocation>
        <location evidence="2 14">Nucleus</location>
    </subcellularLocation>
</comment>
<evidence type="ECO:0000256" key="14">
    <source>
        <dbReference type="RuleBase" id="RU365038"/>
    </source>
</evidence>
<dbReference type="SUPFAM" id="SSF57850">
    <property type="entry name" value="RING/U-box"/>
    <property type="match status" value="1"/>
</dbReference>
<dbReference type="GeneTree" id="ENSGT00390000002866"/>
<dbReference type="Pfam" id="PF00097">
    <property type="entry name" value="zf-C3HC4"/>
    <property type="match status" value="1"/>
</dbReference>
<evidence type="ECO:0000313" key="18">
    <source>
        <dbReference type="Ensembl" id="ENSACAP00000031930.1"/>
    </source>
</evidence>
<evidence type="ECO:0000256" key="9">
    <source>
        <dbReference type="ARBA" id="ARBA00022833"/>
    </source>
</evidence>
<dbReference type="PROSITE" id="PS00518">
    <property type="entry name" value="ZF_RING_1"/>
    <property type="match status" value="1"/>
</dbReference>
<dbReference type="PANTHER" id="PTHR23163">
    <property type="entry name" value="RING FINGER PROTEIN-RELATED"/>
    <property type="match status" value="1"/>
</dbReference>
<proteinExistence type="inferred from homology"/>
<keyword evidence="7 13" id="KW-0863">Zinc-finger</keyword>
<dbReference type="GO" id="GO:0006325">
    <property type="term" value="P:chromatin organization"/>
    <property type="evidence" value="ECO:0007669"/>
    <property type="project" value="UniProtKB-KW"/>
</dbReference>
<sequence>MSGIGNKRMAAEASPSGLPEKKASVEDSGTTVETIKLGGVSSTEELDIRTLQTKNRKLAEMLDQRQAIEDELREHIEKLERRQATDDASLLIVNRYWSQVCCFIPLDAEIQCGKFLGDELHALMALFLHCLLLGETFEPAFSFLATLASSTSEEMESQLQERVESSRRAVTQIVTMYDKLQERVDVLTQKLNSGDISLMEEAVQELNSYLTCENRRLQELADLLQEKHRSMSQEFSKLQGKVEAAESRVSVLETMIDDLQWDIDKIRKREQRLNRHLADVLERVNSKGYKVYGAGSNLYGGTITINSRKFEEMNAELEENQELAQNRLSELEKLRQDLEEVTTQNDKLKVDLRRAVEEVVKDTPEYRCMQSQFSVLYNESLQLKSQLDEARTLLHGTRGTHQRQVELIERDEVSLHKKLRTEVIQLEDTLAQVRKEYEMLRIEFEQTLAANEQAGPINREMRHLISSLQNHNHQLKGEVLRYKRKLREAQSDLSKEPDDPSSHPVASKGPFEDASETKARRDEEERERERREKEREREKEKEKEKEREREKEKEKEREREKQKQKESEKERESGKEKDKGKHDDGRKKEAELVKQLKADLKKAQESQKEMKLLLDMYRSAPKEQRDKVQLMAAEKKAKAELEELRQRVRDLEDKEKKESKKMADEDALRKIRAVEEQIEYLQKKLAMAKQEEEALLSEMDVTGQAFEDMQEQNIRLMQQLREKDDANFKLMSERIKSNQIHKLLKEEKEELADQVLTLKTQVDAQLQVVRKLEEKEHLLQSNIGTGEKELGLRTQALEMNKRKAMDAAQLADDLRAQLELAQKKLHDFQEEIVENSVTKEKDMFNFKRAQEDISRLRRKLETTKKPDMVPNCDEILIEEIKDYKARLTCPCCNMRKKDAVLTKCFHVFCFECVKTRYDTRQRKCPKCNAAFGANDFHRIYIG</sequence>
<dbReference type="PANTHER" id="PTHR23163:SF2">
    <property type="entry name" value="E3 UBIQUITIN-PROTEIN LIGASE BRE1A"/>
    <property type="match status" value="1"/>
</dbReference>
<feature type="region of interest" description="Disordered" evidence="16">
    <location>
        <begin position="1"/>
        <end position="30"/>
    </location>
</feature>
<evidence type="ECO:0000256" key="13">
    <source>
        <dbReference type="PROSITE-ProRule" id="PRU00175"/>
    </source>
</evidence>
<dbReference type="GO" id="GO:0061630">
    <property type="term" value="F:ubiquitin protein ligase activity"/>
    <property type="evidence" value="ECO:0007669"/>
    <property type="project" value="UniProtKB-EC"/>
</dbReference>
<dbReference type="GO" id="GO:0005634">
    <property type="term" value="C:nucleus"/>
    <property type="evidence" value="ECO:0007669"/>
    <property type="project" value="UniProtKB-SubCell"/>
</dbReference>
<comment type="catalytic activity">
    <reaction evidence="1 14">
        <text>S-ubiquitinyl-[E2 ubiquitin-conjugating enzyme]-L-cysteine + [acceptor protein]-L-lysine = [E2 ubiquitin-conjugating enzyme]-L-cysteine + N(6)-ubiquitinyl-[acceptor protein]-L-lysine.</text>
        <dbReference type="EC" id="2.3.2.27"/>
    </reaction>
</comment>
<dbReference type="InterPro" id="IPR018957">
    <property type="entry name" value="Znf_C3HC4_RING-type"/>
</dbReference>
<dbReference type="UniPathway" id="UPA00143"/>
<dbReference type="Gene3D" id="1.20.1170.10">
    <property type="match status" value="1"/>
</dbReference>
<accession>A0A803T9P0</accession>
<dbReference type="InterPro" id="IPR017907">
    <property type="entry name" value="Znf_RING_CS"/>
</dbReference>
<feature type="domain" description="RING-type" evidence="17">
    <location>
        <begin position="889"/>
        <end position="928"/>
    </location>
</feature>
<dbReference type="FunFam" id="3.30.40.10:FF:000040">
    <property type="entry name" value="E3 ubiquitin protein ligase"/>
    <property type="match status" value="1"/>
</dbReference>
<evidence type="ECO:0000256" key="6">
    <source>
        <dbReference type="ARBA" id="ARBA00022723"/>
    </source>
</evidence>
<dbReference type="AlphaFoldDB" id="A0A803T9P0"/>
<reference evidence="18 19" key="1">
    <citation type="submission" date="2009-12" db="EMBL/GenBank/DDBJ databases">
        <title>The Genome Sequence of Anolis carolinensis (Green Anole Lizard).</title>
        <authorList>
            <consortium name="The Genome Sequencing Platform"/>
            <person name="Di Palma F."/>
            <person name="Alfoldi J."/>
            <person name="Heiman D."/>
            <person name="Young S."/>
            <person name="Grabherr M."/>
            <person name="Johnson J."/>
            <person name="Lander E.S."/>
            <person name="Lindblad-Toh K."/>
        </authorList>
    </citation>
    <scope>NUCLEOTIDE SEQUENCE [LARGE SCALE GENOMIC DNA]</scope>
    <source>
        <strain evidence="18 19">JBL SC #1</strain>
    </source>
</reference>
<dbReference type="Proteomes" id="UP000001646">
    <property type="component" value="Chromosome 2"/>
</dbReference>
<feature type="coiled-coil region" evidence="15">
    <location>
        <begin position="214"/>
        <end position="283"/>
    </location>
</feature>
<comment type="similarity">
    <text evidence="4 14">Belongs to the BRE1 family.</text>
</comment>
<reference evidence="18" key="2">
    <citation type="submission" date="2025-08" db="UniProtKB">
        <authorList>
            <consortium name="Ensembl"/>
        </authorList>
    </citation>
    <scope>IDENTIFICATION</scope>
</reference>
<dbReference type="Gene3D" id="3.30.40.10">
    <property type="entry name" value="Zinc/RING finger domain, C3HC4 (zinc finger)"/>
    <property type="match status" value="1"/>
</dbReference>
<feature type="region of interest" description="Disordered" evidence="16">
    <location>
        <begin position="488"/>
        <end position="593"/>
    </location>
</feature>
<keyword evidence="19" id="KW-1185">Reference proteome</keyword>
<dbReference type="GO" id="GO:0016567">
    <property type="term" value="P:protein ubiquitination"/>
    <property type="evidence" value="ECO:0007669"/>
    <property type="project" value="UniProtKB-UniRule"/>
</dbReference>
<evidence type="ECO:0000256" key="5">
    <source>
        <dbReference type="ARBA" id="ARBA00022679"/>
    </source>
</evidence>